<keyword evidence="1" id="KW-1185">Reference proteome</keyword>
<dbReference type="RefSeq" id="XP_074219288.1">
    <property type="nucleotide sequence ID" value="XM_074363187.1"/>
</dbReference>
<name>A0AC58QAJ6_CAMBA</name>
<dbReference type="Proteomes" id="UP001732780">
    <property type="component" value="Chromosome 4"/>
</dbReference>
<organism evidence="1 2">
    <name type="scientific">Camelus bactrianus</name>
    <name type="common">Bactrian camel</name>
    <dbReference type="NCBI Taxonomy" id="9837"/>
    <lineage>
        <taxon>Eukaryota</taxon>
        <taxon>Metazoa</taxon>
        <taxon>Chordata</taxon>
        <taxon>Craniata</taxon>
        <taxon>Vertebrata</taxon>
        <taxon>Euteleostomi</taxon>
        <taxon>Mammalia</taxon>
        <taxon>Eutheria</taxon>
        <taxon>Laurasiatheria</taxon>
        <taxon>Artiodactyla</taxon>
        <taxon>Tylopoda</taxon>
        <taxon>Camelidae</taxon>
        <taxon>Camelus</taxon>
    </lineage>
</organism>
<proteinExistence type="predicted"/>
<protein>
    <submittedName>
        <fullName evidence="2">Uncharacterized protein LOC141577579</fullName>
    </submittedName>
</protein>
<reference evidence="2" key="1">
    <citation type="submission" date="2025-08" db="UniProtKB">
        <authorList>
            <consortium name="RefSeq"/>
        </authorList>
    </citation>
    <scope>IDENTIFICATION</scope>
    <source>
        <tissue evidence="2">Blood</tissue>
    </source>
</reference>
<gene>
    <name evidence="2" type="primary">LOC141577579</name>
</gene>
<evidence type="ECO:0000313" key="1">
    <source>
        <dbReference type="Proteomes" id="UP001732780"/>
    </source>
</evidence>
<sequence length="335" mass="34556">MEGLAIEKPVNSTNGLHPKTTRNTPLVSWAGTEDSLRHKSGERTSEELESPGTGTELSLSCARSPNHPRHSNSQRAKLAYLREYPTTHVQPRSSVAVTGITTAASDFRVVVPGPDTVAHGLGIWALPCAIWELGGSGEAGEVAARTGVSDSEASTVTGQSLLQAAFLPRPSGSFPRARAERSPSTPQRERVAGPGPRGGPAQGGVGRLPAADPELLPPARRPRPAPSAAAPGGSGPAPRPPPGPTPAPPLGRWTPGRQCGRSAEAAAGAEQRTGARPAACFPASGQSPPCSPRSSGVLRTFATCGLFPLAQESSTRQVYMPSIRPEQSRRGGAGS</sequence>
<accession>A0AC58QAJ6</accession>
<evidence type="ECO:0000313" key="2">
    <source>
        <dbReference type="RefSeq" id="XP_074219288.1"/>
    </source>
</evidence>